<evidence type="ECO:0000313" key="1">
    <source>
        <dbReference type="EMBL" id="KAK8838858.1"/>
    </source>
</evidence>
<keyword evidence="2" id="KW-1185">Reference proteome</keyword>
<gene>
    <name evidence="1" type="ORF">M9Y10_032900</name>
</gene>
<sequence length="142" mass="16498">MFGEPKILFLYRRLNPSSAMDNGRFVNSNGEVFTFNYDNHQLYGINQIYEFCKTLNTKTPLEEVSRQEILNAYKLMSSISNIKIKKRLSGFDAGHKTLYAICDDEFVELSVKGNEKGYINNETAQKIFDILKKNNFFDIKKD</sequence>
<protein>
    <submittedName>
        <fullName evidence="1">Uncharacterized protein</fullName>
    </submittedName>
</protein>
<accession>A0ABR2GY35</accession>
<dbReference type="Proteomes" id="UP001470230">
    <property type="component" value="Unassembled WGS sequence"/>
</dbReference>
<evidence type="ECO:0000313" key="2">
    <source>
        <dbReference type="Proteomes" id="UP001470230"/>
    </source>
</evidence>
<reference evidence="1 2" key="1">
    <citation type="submission" date="2024-04" db="EMBL/GenBank/DDBJ databases">
        <title>Tritrichomonas musculus Genome.</title>
        <authorList>
            <person name="Alves-Ferreira E."/>
            <person name="Grigg M."/>
            <person name="Lorenzi H."/>
            <person name="Galac M."/>
        </authorList>
    </citation>
    <scope>NUCLEOTIDE SEQUENCE [LARGE SCALE GENOMIC DNA]</scope>
    <source>
        <strain evidence="1 2">EAF2021</strain>
    </source>
</reference>
<comment type="caution">
    <text evidence="1">The sequence shown here is derived from an EMBL/GenBank/DDBJ whole genome shotgun (WGS) entry which is preliminary data.</text>
</comment>
<proteinExistence type="predicted"/>
<name>A0ABR2GY35_9EUKA</name>
<dbReference type="EMBL" id="JAPFFF010000054">
    <property type="protein sequence ID" value="KAK8838858.1"/>
    <property type="molecule type" value="Genomic_DNA"/>
</dbReference>
<organism evidence="1 2">
    <name type="scientific">Tritrichomonas musculus</name>
    <dbReference type="NCBI Taxonomy" id="1915356"/>
    <lineage>
        <taxon>Eukaryota</taxon>
        <taxon>Metamonada</taxon>
        <taxon>Parabasalia</taxon>
        <taxon>Tritrichomonadida</taxon>
        <taxon>Tritrichomonadidae</taxon>
        <taxon>Tritrichomonas</taxon>
    </lineage>
</organism>